<dbReference type="GO" id="GO:0005634">
    <property type="term" value="C:nucleus"/>
    <property type="evidence" value="ECO:0007669"/>
    <property type="project" value="UniProtKB-SubCell"/>
</dbReference>
<evidence type="ECO:0000313" key="7">
    <source>
        <dbReference type="EMBL" id="KAJ4309432.1"/>
    </source>
</evidence>
<evidence type="ECO:0000313" key="8">
    <source>
        <dbReference type="Proteomes" id="UP001140502"/>
    </source>
</evidence>
<dbReference type="EMBL" id="JAPEUR010000435">
    <property type="protein sequence ID" value="KAJ4309432.1"/>
    <property type="molecule type" value="Genomic_DNA"/>
</dbReference>
<protein>
    <recommendedName>
        <fullName evidence="6">Alpha box domain-containing protein</fullName>
    </recommendedName>
</protein>
<gene>
    <name evidence="7" type="ORF">N0V84_011501</name>
</gene>
<evidence type="ECO:0000256" key="4">
    <source>
        <dbReference type="ARBA" id="ARBA00023242"/>
    </source>
</evidence>
<dbReference type="GO" id="GO:0008301">
    <property type="term" value="F:DNA binding, bending"/>
    <property type="evidence" value="ECO:0007669"/>
    <property type="project" value="InterPro"/>
</dbReference>
<feature type="domain" description="Alpha box" evidence="6">
    <location>
        <begin position="63"/>
        <end position="118"/>
    </location>
</feature>
<proteinExistence type="inferred from homology"/>
<dbReference type="Pfam" id="PF04769">
    <property type="entry name" value="MATalpha_HMGbox"/>
    <property type="match status" value="1"/>
</dbReference>
<keyword evidence="2 5" id="KW-0238">DNA-binding</keyword>
<keyword evidence="3 5" id="KW-0804">Transcription</keyword>
<comment type="similarity">
    <text evidence="5">Belongs to the MATALPHA1 family.</text>
</comment>
<keyword evidence="1 5" id="KW-0805">Transcription regulation</keyword>
<evidence type="ECO:0000256" key="2">
    <source>
        <dbReference type="ARBA" id="ARBA00023125"/>
    </source>
</evidence>
<organism evidence="7 8">
    <name type="scientific">Fusarium piperis</name>
    <dbReference type="NCBI Taxonomy" id="1435070"/>
    <lineage>
        <taxon>Eukaryota</taxon>
        <taxon>Fungi</taxon>
        <taxon>Dikarya</taxon>
        <taxon>Ascomycota</taxon>
        <taxon>Pezizomycotina</taxon>
        <taxon>Sordariomycetes</taxon>
        <taxon>Hypocreomycetidae</taxon>
        <taxon>Hypocreales</taxon>
        <taxon>Nectriaceae</taxon>
        <taxon>Fusarium</taxon>
        <taxon>Fusarium solani species complex</taxon>
    </lineage>
</organism>
<evidence type="ECO:0000259" key="6">
    <source>
        <dbReference type="PROSITE" id="PS51325"/>
    </source>
</evidence>
<dbReference type="Proteomes" id="UP001140502">
    <property type="component" value="Unassembled WGS sequence"/>
</dbReference>
<dbReference type="AlphaFoldDB" id="A0A9W8TAB7"/>
<keyword evidence="8" id="KW-1185">Reference proteome</keyword>
<reference evidence="7" key="1">
    <citation type="submission" date="2022-10" db="EMBL/GenBank/DDBJ databases">
        <title>Tapping the CABI collections for fungal endophytes: first genome assemblies for Collariella, Neodidymelliopsis, Ascochyta clinopodiicola, Didymella pomorum, Didymosphaeria variabile, Neocosmospora piperis and Neocucurbitaria cava.</title>
        <authorList>
            <person name="Hill R."/>
        </authorList>
    </citation>
    <scope>NUCLEOTIDE SEQUENCE</scope>
    <source>
        <strain evidence="7">IMI 366586</strain>
    </source>
</reference>
<comment type="subcellular location">
    <subcellularLocation>
        <location evidence="5">Nucleus</location>
    </subcellularLocation>
</comment>
<dbReference type="PROSITE" id="PS51325">
    <property type="entry name" value="ALPHA_BOX"/>
    <property type="match status" value="1"/>
</dbReference>
<evidence type="ECO:0000256" key="5">
    <source>
        <dbReference type="RuleBase" id="RU003516"/>
    </source>
</evidence>
<dbReference type="InterPro" id="IPR006856">
    <property type="entry name" value="MATalpha_HMGbox"/>
</dbReference>
<accession>A0A9W8TAB7</accession>
<dbReference type="OrthoDB" id="5398665at2759"/>
<sequence>MDQNMPAQSLIGVSVDDLMAVLPNNTLHDVATQMHQNGPPAHDAMELSNAVQASGSQDASVDRAKRPLNAFMAFRTYYLRMFPNIQQKTVSGFLTILWNKDGQRNKWALIAKVYSFVRDNLGKSMVNLGAFLSLCCPIMCMIGPADYLDTLGWVVQEDPEGALILTQVDDPPSFEPTADLYPISEIELLVSLVGSGYLPQHGPGLVQLMSQNTNGIMTLNVNMTKRFIDAIARNPYQAAEQILGPIYDHAYFQRMLIHSWEVDNIRDFSFIPITIPYPPTGEPYPFHDDDRPGVPTSMPFDAHFTPCDRAHERRFNEVAGAWEMDDSYLAEFLAEIEAGEIVYDTPNEFQ</sequence>
<dbReference type="GO" id="GO:0045895">
    <property type="term" value="P:positive regulation of mating-type specific transcription, DNA-templated"/>
    <property type="evidence" value="ECO:0007669"/>
    <property type="project" value="InterPro"/>
</dbReference>
<evidence type="ECO:0000256" key="3">
    <source>
        <dbReference type="ARBA" id="ARBA00023163"/>
    </source>
</evidence>
<evidence type="ECO:0000256" key="1">
    <source>
        <dbReference type="ARBA" id="ARBA00023015"/>
    </source>
</evidence>
<name>A0A9W8TAB7_9HYPO</name>
<keyword evidence="4 5" id="KW-0539">Nucleus</keyword>
<comment type="caution">
    <text evidence="7">The sequence shown here is derived from an EMBL/GenBank/DDBJ whole genome shotgun (WGS) entry which is preliminary data.</text>
</comment>